<dbReference type="PRINTS" id="PR00949">
    <property type="entry name" value="TYPE3IMAPROT"/>
</dbReference>
<keyword evidence="8 10" id="KW-0472">Membrane</keyword>
<keyword evidence="5" id="KW-0997">Cell inner membrane</keyword>
<dbReference type="GO" id="GO:0005886">
    <property type="term" value="C:plasma membrane"/>
    <property type="evidence" value="ECO:0007669"/>
    <property type="project" value="UniProtKB-SubCell"/>
</dbReference>
<dbReference type="InterPro" id="IPR006302">
    <property type="entry name" value="T3SS_HrcV"/>
</dbReference>
<dbReference type="EMBL" id="JPMI01000201">
    <property type="protein sequence ID" value="KFA90608.1"/>
    <property type="molecule type" value="Genomic_DNA"/>
</dbReference>
<dbReference type="Gene3D" id="3.40.50.12790">
    <property type="entry name" value="FHIPEP family, domain 4"/>
    <property type="match status" value="1"/>
</dbReference>
<evidence type="ECO:0000256" key="2">
    <source>
        <dbReference type="ARBA" id="ARBA00008835"/>
    </source>
</evidence>
<dbReference type="Gene3D" id="3.40.30.60">
    <property type="entry name" value="FHIPEP family, domain 1"/>
    <property type="match status" value="1"/>
</dbReference>
<dbReference type="AlphaFoldDB" id="A0A084SQ73"/>
<comment type="similarity">
    <text evidence="2">Belongs to the FHIPEP (flagella/HR/invasion proteins export pore) family.</text>
</comment>
<evidence type="ECO:0000313" key="11">
    <source>
        <dbReference type="EMBL" id="KFA90608.1"/>
    </source>
</evidence>
<evidence type="ECO:0000256" key="7">
    <source>
        <dbReference type="ARBA" id="ARBA00022989"/>
    </source>
</evidence>
<evidence type="ECO:0000256" key="5">
    <source>
        <dbReference type="ARBA" id="ARBA00022519"/>
    </source>
</evidence>
<dbReference type="InterPro" id="IPR042196">
    <property type="entry name" value="FHIPEP_4"/>
</dbReference>
<evidence type="ECO:0000256" key="4">
    <source>
        <dbReference type="ARBA" id="ARBA00022475"/>
    </source>
</evidence>
<feature type="transmembrane region" description="Helical" evidence="10">
    <location>
        <begin position="278"/>
        <end position="298"/>
    </location>
</feature>
<evidence type="ECO:0000313" key="12">
    <source>
        <dbReference type="Proteomes" id="UP000028547"/>
    </source>
</evidence>
<comment type="caution">
    <text evidence="11">The sequence shown here is derived from an EMBL/GenBank/DDBJ whole genome shotgun (WGS) entry which is preliminary data.</text>
</comment>
<sequence>MNQLMKILMRARRSSDVVLAVAMAAVLGALIIPLPPWLLDLGLAINLAAAVALLVAALYARDALKVTSFPTLLLFTTLFRLALNVSSTRLALAEGHAGEVIQAFGEFVVRGDYVVGAVIFAILTLVQLLVVAKGAERVAEVSARFTLDAMPGKQMSIDADLRAGAIDQAQARRRRRNLERESQMFGAMDGAMKFVKGDVIAGLVIVAVNLLGGICIGVLQNGMTMADAASTYALIAIGDGLVSQIPSLCIAVAAGLVVTRVASEKEDDSLGAEIGSQLFGEARAMWVVAGLCVALAAMPGMPHLTFLGLGVVLGALAHALGRMKDSGAEEGAGVAQTEGGTEAGEGAQGGPGAPPESTVAPVGVAPLTVDLSPDLTPLAQENGGAFVHQVLNRIRDEVFYELGVRVPGIRVRTEATYLPAGSYRILVDEVPAAMGQVVPGALYALAQPEELAFLELKAEPALEPSTGKPISRVSAEARARLDMAQVPLRSAGELIAEHLRSLLRARTAGFLGIQEVQGLLDGLEAQAPTLVKEALQKVPLPLLTEVLRKLVEEQVSIRNMRAILEALVAPTTEGDASALAERCRQALSRYLSHKFAPSGPLFAYLVDPEIEETLRSGGPRGPAPSPERVAEILEGVKHIATGGQTVLLTAPDVRRTLRKLCEGAFPDVAVLTYGELDMNLQIRPLGRLAPVALGR</sequence>
<feature type="region of interest" description="Disordered" evidence="9">
    <location>
        <begin position="328"/>
        <end position="360"/>
    </location>
</feature>
<dbReference type="Proteomes" id="UP000028547">
    <property type="component" value="Unassembled WGS sequence"/>
</dbReference>
<dbReference type="PANTHER" id="PTHR30161">
    <property type="entry name" value="FLAGELLAR EXPORT PROTEIN, MEMBRANE FLHA SUBUNIT-RELATED"/>
    <property type="match status" value="1"/>
</dbReference>
<dbReference type="Pfam" id="PF00771">
    <property type="entry name" value="FHIPEP"/>
    <property type="match status" value="1"/>
</dbReference>
<feature type="transmembrane region" description="Helical" evidence="10">
    <location>
        <begin position="231"/>
        <end position="258"/>
    </location>
</feature>
<feature type="transmembrane region" description="Helical" evidence="10">
    <location>
        <begin position="72"/>
        <end position="93"/>
    </location>
</feature>
<feature type="compositionally biased region" description="Gly residues" evidence="9">
    <location>
        <begin position="341"/>
        <end position="351"/>
    </location>
</feature>
<evidence type="ECO:0000256" key="6">
    <source>
        <dbReference type="ARBA" id="ARBA00022692"/>
    </source>
</evidence>
<evidence type="ECO:0000256" key="3">
    <source>
        <dbReference type="ARBA" id="ARBA00022448"/>
    </source>
</evidence>
<keyword evidence="7 10" id="KW-1133">Transmembrane helix</keyword>
<keyword evidence="4" id="KW-1003">Cell membrane</keyword>
<evidence type="ECO:0000256" key="9">
    <source>
        <dbReference type="SAM" id="MobiDB-lite"/>
    </source>
</evidence>
<reference evidence="11 12" key="1">
    <citation type="submission" date="2014-07" db="EMBL/GenBank/DDBJ databases">
        <title>Draft Genome Sequence of Gephyronic Acid Producer, Cystobacter violaceus Strain Cb vi76.</title>
        <authorList>
            <person name="Stevens D.C."/>
            <person name="Young J."/>
            <person name="Carmichael R."/>
            <person name="Tan J."/>
            <person name="Taylor R.E."/>
        </authorList>
    </citation>
    <scope>NUCLEOTIDE SEQUENCE [LARGE SCALE GENOMIC DNA]</scope>
    <source>
        <strain evidence="11 12">Cb vi76</strain>
    </source>
</reference>
<dbReference type="NCBIfam" id="TIGR01399">
    <property type="entry name" value="hrcV"/>
    <property type="match status" value="1"/>
</dbReference>
<evidence type="ECO:0000256" key="8">
    <source>
        <dbReference type="ARBA" id="ARBA00023136"/>
    </source>
</evidence>
<dbReference type="PIRSF" id="PIRSF005419">
    <property type="entry name" value="FlhA"/>
    <property type="match status" value="1"/>
</dbReference>
<evidence type="ECO:0000256" key="10">
    <source>
        <dbReference type="SAM" id="Phobius"/>
    </source>
</evidence>
<name>A0A084SQ73_9BACT</name>
<keyword evidence="3" id="KW-0813">Transport</keyword>
<feature type="transmembrane region" description="Helical" evidence="10">
    <location>
        <begin position="199"/>
        <end position="219"/>
    </location>
</feature>
<feature type="compositionally biased region" description="Low complexity" evidence="9">
    <location>
        <begin position="329"/>
        <end position="340"/>
    </location>
</feature>
<dbReference type="Gene3D" id="1.10.8.540">
    <property type="entry name" value="FHIPEP family, domain 3"/>
    <property type="match status" value="1"/>
</dbReference>
<organism evidence="11 12">
    <name type="scientific">Archangium violaceum Cb vi76</name>
    <dbReference type="NCBI Taxonomy" id="1406225"/>
    <lineage>
        <taxon>Bacteria</taxon>
        <taxon>Pseudomonadati</taxon>
        <taxon>Myxococcota</taxon>
        <taxon>Myxococcia</taxon>
        <taxon>Myxococcales</taxon>
        <taxon>Cystobacterineae</taxon>
        <taxon>Archangiaceae</taxon>
        <taxon>Archangium</taxon>
    </lineage>
</organism>
<protein>
    <submittedName>
        <fullName evidence="11">FHIPEP family type III secretion protein</fullName>
    </submittedName>
</protein>
<keyword evidence="6 10" id="KW-0812">Transmembrane</keyword>
<dbReference type="PROSITE" id="PS00994">
    <property type="entry name" value="FHIPEP"/>
    <property type="match status" value="1"/>
</dbReference>
<gene>
    <name evidence="11" type="ORF">Q664_27495</name>
</gene>
<feature type="transmembrane region" description="Helical" evidence="10">
    <location>
        <begin position="41"/>
        <end position="60"/>
    </location>
</feature>
<evidence type="ECO:0000256" key="1">
    <source>
        <dbReference type="ARBA" id="ARBA00004429"/>
    </source>
</evidence>
<feature type="transmembrane region" description="Helical" evidence="10">
    <location>
        <begin position="113"/>
        <end position="132"/>
    </location>
</feature>
<comment type="subcellular location">
    <subcellularLocation>
        <location evidence="1">Cell inner membrane</location>
        <topology evidence="1">Multi-pass membrane protein</topology>
    </subcellularLocation>
</comment>
<dbReference type="GO" id="GO:0009306">
    <property type="term" value="P:protein secretion"/>
    <property type="evidence" value="ECO:0007669"/>
    <property type="project" value="InterPro"/>
</dbReference>
<dbReference type="InterPro" id="IPR001712">
    <property type="entry name" value="T3SS_FHIPEP"/>
</dbReference>
<proteinExistence type="inferred from homology"/>
<dbReference type="RefSeq" id="WP_043401787.1">
    <property type="nucleotide sequence ID" value="NZ_JPMI01000201.1"/>
</dbReference>
<dbReference type="InterPro" id="IPR042193">
    <property type="entry name" value="FHIPEP_3"/>
</dbReference>
<accession>A0A084SQ73</accession>
<dbReference type="InterPro" id="IPR025505">
    <property type="entry name" value="FHIPEP_CS"/>
</dbReference>
<dbReference type="InterPro" id="IPR042194">
    <property type="entry name" value="FHIPEP_1"/>
</dbReference>